<keyword evidence="2" id="KW-1185">Reference proteome</keyword>
<dbReference type="EMBL" id="MU118052">
    <property type="protein sequence ID" value="KAF9646675.1"/>
    <property type="molecule type" value="Genomic_DNA"/>
</dbReference>
<reference evidence="1" key="2">
    <citation type="journal article" date="2020" name="Nat. Commun.">
        <title>Large-scale genome sequencing of mycorrhizal fungi provides insights into the early evolution of symbiotic traits.</title>
        <authorList>
            <person name="Miyauchi S."/>
            <person name="Kiss E."/>
            <person name="Kuo A."/>
            <person name="Drula E."/>
            <person name="Kohler A."/>
            <person name="Sanchez-Garcia M."/>
            <person name="Morin E."/>
            <person name="Andreopoulos B."/>
            <person name="Barry K.W."/>
            <person name="Bonito G."/>
            <person name="Buee M."/>
            <person name="Carver A."/>
            <person name="Chen C."/>
            <person name="Cichocki N."/>
            <person name="Clum A."/>
            <person name="Culley D."/>
            <person name="Crous P.W."/>
            <person name="Fauchery L."/>
            <person name="Girlanda M."/>
            <person name="Hayes R.D."/>
            <person name="Keri Z."/>
            <person name="LaButti K."/>
            <person name="Lipzen A."/>
            <person name="Lombard V."/>
            <person name="Magnuson J."/>
            <person name="Maillard F."/>
            <person name="Murat C."/>
            <person name="Nolan M."/>
            <person name="Ohm R.A."/>
            <person name="Pangilinan J."/>
            <person name="Pereira M.F."/>
            <person name="Perotto S."/>
            <person name="Peter M."/>
            <person name="Pfister S."/>
            <person name="Riley R."/>
            <person name="Sitrit Y."/>
            <person name="Stielow J.B."/>
            <person name="Szollosi G."/>
            <person name="Zifcakova L."/>
            <person name="Stursova M."/>
            <person name="Spatafora J.W."/>
            <person name="Tedersoo L."/>
            <person name="Vaario L.M."/>
            <person name="Yamada A."/>
            <person name="Yan M."/>
            <person name="Wang P."/>
            <person name="Xu J."/>
            <person name="Bruns T."/>
            <person name="Baldrian P."/>
            <person name="Vilgalys R."/>
            <person name="Dunand C."/>
            <person name="Henrissat B."/>
            <person name="Grigoriev I.V."/>
            <person name="Hibbett D."/>
            <person name="Nagy L.G."/>
            <person name="Martin F.M."/>
        </authorList>
    </citation>
    <scope>NUCLEOTIDE SEQUENCE</scope>
    <source>
        <strain evidence="1">P2</strain>
    </source>
</reference>
<reference evidence="1" key="1">
    <citation type="submission" date="2019-10" db="EMBL/GenBank/DDBJ databases">
        <authorList>
            <consortium name="DOE Joint Genome Institute"/>
            <person name="Kuo A."/>
            <person name="Miyauchi S."/>
            <person name="Kiss E."/>
            <person name="Drula E."/>
            <person name="Kohler A."/>
            <person name="Sanchez-Garcia M."/>
            <person name="Andreopoulos B."/>
            <person name="Barry K.W."/>
            <person name="Bonito G."/>
            <person name="Buee M."/>
            <person name="Carver A."/>
            <person name="Chen C."/>
            <person name="Cichocki N."/>
            <person name="Clum A."/>
            <person name="Culley D."/>
            <person name="Crous P.W."/>
            <person name="Fauchery L."/>
            <person name="Girlanda M."/>
            <person name="Hayes R."/>
            <person name="Keri Z."/>
            <person name="Labutti K."/>
            <person name="Lipzen A."/>
            <person name="Lombard V."/>
            <person name="Magnuson J."/>
            <person name="Maillard F."/>
            <person name="Morin E."/>
            <person name="Murat C."/>
            <person name="Nolan M."/>
            <person name="Ohm R."/>
            <person name="Pangilinan J."/>
            <person name="Pereira M."/>
            <person name="Perotto S."/>
            <person name="Peter M."/>
            <person name="Riley R."/>
            <person name="Sitrit Y."/>
            <person name="Stielow B."/>
            <person name="Szollosi G."/>
            <person name="Zifcakova L."/>
            <person name="Stursova M."/>
            <person name="Spatafora J.W."/>
            <person name="Tedersoo L."/>
            <person name="Vaario L.-M."/>
            <person name="Yamada A."/>
            <person name="Yan M."/>
            <person name="Wang P."/>
            <person name="Xu J."/>
            <person name="Bruns T."/>
            <person name="Baldrian P."/>
            <person name="Vilgalys R."/>
            <person name="Henrissat B."/>
            <person name="Grigoriev I.V."/>
            <person name="Hibbett D."/>
            <person name="Nagy L.G."/>
            <person name="Martin F.M."/>
        </authorList>
    </citation>
    <scope>NUCLEOTIDE SEQUENCE</scope>
    <source>
        <strain evidence="1">P2</strain>
    </source>
</reference>
<proteinExistence type="predicted"/>
<evidence type="ECO:0000313" key="2">
    <source>
        <dbReference type="Proteomes" id="UP000886501"/>
    </source>
</evidence>
<sequence>MDTPTSVPISSPVTASTSPSSSSTVPPRSPQSSSVDIDLNRPILVLTDGNGLTYTTTISSTQNPSSTISPSTPNSNPAIVQQEPQAAPNIGAIIAGVGGGVGFLLLSVGVTWFIRTRGVRRRAGHSLIKDRKFYPDKYNQTVTSNRHGQFNEVDPGPMLVKPPPRPPPPPLLHYTSSSSSDPLSRQTSSYQGYTPSPRARGNWAGIPPTDGLLEDIPPLTRHRVPYPNSPQPLIDRYTMLPSRSIPSPNTTTPPLWFPPDPPPQYPHHLRSSSPTHRRHHSHHSYHNRLHRQGHDAEHDSYFSQLPIPNPSPSTPVRVTRRNTIFVSPPMSPSSFSVLSSPPRDFPATRAEPSTVTPTNRPSVARSAFSSTDSLVSENDVTTTKRMMCTNPDLDIDLETDTEPDSFSGSGGSPSATDIIRLYTRDRDTSPTGSTLKDKDSPTMATVPISTSAESS</sequence>
<evidence type="ECO:0000313" key="1">
    <source>
        <dbReference type="EMBL" id="KAF9646675.1"/>
    </source>
</evidence>
<name>A0ACB6ZAD7_THEGA</name>
<dbReference type="Proteomes" id="UP000886501">
    <property type="component" value="Unassembled WGS sequence"/>
</dbReference>
<protein>
    <submittedName>
        <fullName evidence="1">Uncharacterized protein</fullName>
    </submittedName>
</protein>
<comment type="caution">
    <text evidence="1">The sequence shown here is derived from an EMBL/GenBank/DDBJ whole genome shotgun (WGS) entry which is preliminary data.</text>
</comment>
<organism evidence="1 2">
    <name type="scientific">Thelephora ganbajun</name>
    <name type="common">Ganba fungus</name>
    <dbReference type="NCBI Taxonomy" id="370292"/>
    <lineage>
        <taxon>Eukaryota</taxon>
        <taxon>Fungi</taxon>
        <taxon>Dikarya</taxon>
        <taxon>Basidiomycota</taxon>
        <taxon>Agaricomycotina</taxon>
        <taxon>Agaricomycetes</taxon>
        <taxon>Thelephorales</taxon>
        <taxon>Thelephoraceae</taxon>
        <taxon>Thelephora</taxon>
    </lineage>
</organism>
<gene>
    <name evidence="1" type="ORF">BDM02DRAFT_3270817</name>
</gene>
<accession>A0ACB6ZAD7</accession>